<evidence type="ECO:0000256" key="5">
    <source>
        <dbReference type="ARBA" id="ARBA00023181"/>
    </source>
</evidence>
<gene>
    <name evidence="7" type="ORF">SAMN05421850_11238</name>
</gene>
<proteinExistence type="inferred from homology"/>
<dbReference type="Pfam" id="PF05398">
    <property type="entry name" value="PufQ"/>
    <property type="match status" value="1"/>
</dbReference>
<protein>
    <submittedName>
        <fullName evidence="7">PufQ cytochrome subunit</fullName>
    </submittedName>
</protein>
<keyword evidence="5" id="KW-0077">Bacteriochlorophyll biosynthesis</keyword>
<evidence type="ECO:0000256" key="4">
    <source>
        <dbReference type="ARBA" id="ARBA00023171"/>
    </source>
</evidence>
<keyword evidence="3" id="KW-0602">Photosynthesis</keyword>
<sequence>MTDVTSKLPTRASRNISRRSAEFRVFFALFFVVAIPFATISWVRAVARERTLITRGPLARAWAEADRITPIVFSV</sequence>
<evidence type="ECO:0000313" key="8">
    <source>
        <dbReference type="Proteomes" id="UP000199340"/>
    </source>
</evidence>
<reference evidence="7 8" key="1">
    <citation type="submission" date="2016-10" db="EMBL/GenBank/DDBJ databases">
        <authorList>
            <person name="de Groot N.N."/>
        </authorList>
    </citation>
    <scope>NUCLEOTIDE SEQUENCE [LARGE SCALE GENOMIC DNA]</scope>
    <source>
        <strain evidence="7 8">DSM 28010</strain>
    </source>
</reference>
<dbReference type="GO" id="GO:0030494">
    <property type="term" value="P:bacteriochlorophyll biosynthetic process"/>
    <property type="evidence" value="ECO:0007669"/>
    <property type="project" value="UniProtKB-KW"/>
</dbReference>
<evidence type="ECO:0000256" key="2">
    <source>
        <dbReference type="ARBA" id="ARBA00009920"/>
    </source>
</evidence>
<dbReference type="EMBL" id="FNEB01000012">
    <property type="protein sequence ID" value="SDJ29884.1"/>
    <property type="molecule type" value="Genomic_DNA"/>
</dbReference>
<dbReference type="GO" id="GO:0015979">
    <property type="term" value="P:photosynthesis"/>
    <property type="evidence" value="ECO:0007669"/>
    <property type="project" value="UniProtKB-KW"/>
</dbReference>
<keyword evidence="4" id="KW-0149">Chlorophyll biosynthesis</keyword>
<comment type="function">
    <text evidence="1">Required for bacteriochlorophyll biosynthesis. Directly involved in the assembly of both the B875 and B800-850 pigment-protein complexes.</text>
</comment>
<evidence type="ECO:0000256" key="3">
    <source>
        <dbReference type="ARBA" id="ARBA00022531"/>
    </source>
</evidence>
<accession>A0A1G8SL35</accession>
<evidence type="ECO:0000256" key="1">
    <source>
        <dbReference type="ARBA" id="ARBA00003128"/>
    </source>
</evidence>
<name>A0A1G8SL35_9RHOB</name>
<dbReference type="STRING" id="490829.SAMN05421850_11238"/>
<dbReference type="PIRSF" id="PIRSF005825">
    <property type="entry name" value="PufQ"/>
    <property type="match status" value="1"/>
</dbReference>
<keyword evidence="6" id="KW-0472">Membrane</keyword>
<keyword evidence="8" id="KW-1185">Reference proteome</keyword>
<comment type="similarity">
    <text evidence="2">Belongs to the PufQ family.</text>
</comment>
<dbReference type="OrthoDB" id="7872505at2"/>
<dbReference type="InterPro" id="IPR008800">
    <property type="entry name" value="PufQ_cyt-su"/>
</dbReference>
<organism evidence="7 8">
    <name type="scientific">Lutimaribacter saemankumensis</name>
    <dbReference type="NCBI Taxonomy" id="490829"/>
    <lineage>
        <taxon>Bacteria</taxon>
        <taxon>Pseudomonadati</taxon>
        <taxon>Pseudomonadota</taxon>
        <taxon>Alphaproteobacteria</taxon>
        <taxon>Rhodobacterales</taxon>
        <taxon>Roseobacteraceae</taxon>
        <taxon>Lutimaribacter</taxon>
    </lineage>
</organism>
<evidence type="ECO:0000256" key="6">
    <source>
        <dbReference type="SAM" id="Phobius"/>
    </source>
</evidence>
<feature type="transmembrane region" description="Helical" evidence="6">
    <location>
        <begin position="21"/>
        <end position="43"/>
    </location>
</feature>
<dbReference type="Proteomes" id="UP000199340">
    <property type="component" value="Unassembled WGS sequence"/>
</dbReference>
<keyword evidence="6" id="KW-1133">Transmembrane helix</keyword>
<keyword evidence="6" id="KW-0812">Transmembrane</keyword>
<dbReference type="AlphaFoldDB" id="A0A1G8SL35"/>
<dbReference type="RefSeq" id="WP_090030296.1">
    <property type="nucleotide sequence ID" value="NZ_FNEB01000012.1"/>
</dbReference>
<evidence type="ECO:0000313" key="7">
    <source>
        <dbReference type="EMBL" id="SDJ29884.1"/>
    </source>
</evidence>